<evidence type="ECO:0000259" key="2">
    <source>
        <dbReference type="Pfam" id="PF20882"/>
    </source>
</evidence>
<dbReference type="EMBL" id="VXIS01000143">
    <property type="protein sequence ID" value="KAA8901589.1"/>
    <property type="molecule type" value="Genomic_DNA"/>
</dbReference>
<feature type="coiled-coil region" evidence="1">
    <location>
        <begin position="105"/>
        <end position="139"/>
    </location>
</feature>
<protein>
    <recommendedName>
        <fullName evidence="2">Kinetochore protein Sos7 coiled-coil domain-containing protein</fullName>
    </recommendedName>
</protein>
<dbReference type="PANTHER" id="PTHR37329:SF1">
    <property type="entry name" value="KINETOCHORE PROTEIN SOS7"/>
    <property type="match status" value="1"/>
</dbReference>
<reference evidence="3 4" key="1">
    <citation type="submission" date="2019-09" db="EMBL/GenBank/DDBJ databases">
        <title>Draft genome of the ectomycorrhizal ascomycete Sphaerosporella brunnea.</title>
        <authorList>
            <consortium name="DOE Joint Genome Institute"/>
            <person name="Benucci G.M."/>
            <person name="Marozzi G."/>
            <person name="Antonielli L."/>
            <person name="Sanchez S."/>
            <person name="Marco P."/>
            <person name="Wang X."/>
            <person name="Falini L.B."/>
            <person name="Barry K."/>
            <person name="Haridas S."/>
            <person name="Lipzen A."/>
            <person name="Labutti K."/>
            <person name="Grigoriev I.V."/>
            <person name="Murat C."/>
            <person name="Martin F."/>
            <person name="Albertini E."/>
            <person name="Donnini D."/>
            <person name="Bonito G."/>
        </authorList>
    </citation>
    <scope>NUCLEOTIDE SEQUENCE [LARGE SCALE GENOMIC DNA]</scope>
    <source>
        <strain evidence="3 4">Sb_GMNB300</strain>
    </source>
</reference>
<comment type="caution">
    <text evidence="3">The sequence shown here is derived from an EMBL/GenBank/DDBJ whole genome shotgun (WGS) entry which is preliminary data.</text>
</comment>
<accession>A0A5J5ES24</accession>
<dbReference type="GO" id="GO:0034501">
    <property type="term" value="P:protein localization to kinetochore"/>
    <property type="evidence" value="ECO:0007669"/>
    <property type="project" value="InterPro"/>
</dbReference>
<keyword evidence="4" id="KW-1185">Reference proteome</keyword>
<dbReference type="InterPro" id="IPR048781">
    <property type="entry name" value="Sos7_CC"/>
</dbReference>
<dbReference type="OrthoDB" id="18959at2759"/>
<evidence type="ECO:0000313" key="4">
    <source>
        <dbReference type="Proteomes" id="UP000326924"/>
    </source>
</evidence>
<evidence type="ECO:0000256" key="1">
    <source>
        <dbReference type="SAM" id="Coils"/>
    </source>
</evidence>
<dbReference type="GO" id="GO:0000776">
    <property type="term" value="C:kinetochore"/>
    <property type="evidence" value="ECO:0007669"/>
    <property type="project" value="InterPro"/>
</dbReference>
<dbReference type="InterPro" id="IPR037475">
    <property type="entry name" value="Sos7"/>
</dbReference>
<dbReference type="InParanoid" id="A0A5J5ES24"/>
<organism evidence="3 4">
    <name type="scientific">Sphaerosporella brunnea</name>
    <dbReference type="NCBI Taxonomy" id="1250544"/>
    <lineage>
        <taxon>Eukaryota</taxon>
        <taxon>Fungi</taxon>
        <taxon>Dikarya</taxon>
        <taxon>Ascomycota</taxon>
        <taxon>Pezizomycotina</taxon>
        <taxon>Pezizomycetes</taxon>
        <taxon>Pezizales</taxon>
        <taxon>Pyronemataceae</taxon>
        <taxon>Sphaerosporella</taxon>
    </lineage>
</organism>
<keyword evidence="1" id="KW-0175">Coiled coil</keyword>
<dbReference type="AlphaFoldDB" id="A0A5J5ES24"/>
<name>A0A5J5ES24_9PEZI</name>
<feature type="coiled-coil region" evidence="1">
    <location>
        <begin position="181"/>
        <end position="229"/>
    </location>
</feature>
<feature type="domain" description="Kinetochore protein Sos7 coiled-coil" evidence="2">
    <location>
        <begin position="59"/>
        <end position="133"/>
    </location>
</feature>
<dbReference type="PANTHER" id="PTHR37329">
    <property type="entry name" value="KINETOCHORE PROTEIN SOS7"/>
    <property type="match status" value="1"/>
</dbReference>
<dbReference type="Pfam" id="PF20882">
    <property type="entry name" value="Sos7"/>
    <property type="match status" value="1"/>
</dbReference>
<gene>
    <name evidence="3" type="ORF">FN846DRAFT_957076</name>
</gene>
<dbReference type="Proteomes" id="UP000326924">
    <property type="component" value="Unassembled WGS sequence"/>
</dbReference>
<evidence type="ECO:0000313" key="3">
    <source>
        <dbReference type="EMBL" id="KAA8901589.1"/>
    </source>
</evidence>
<dbReference type="Gene3D" id="1.10.287.1490">
    <property type="match status" value="1"/>
</dbReference>
<proteinExistence type="predicted"/>
<dbReference type="GO" id="GO:0051315">
    <property type="term" value="P:attachment of mitotic spindle microtubules to kinetochore"/>
    <property type="evidence" value="ECO:0007669"/>
    <property type="project" value="TreeGrafter"/>
</dbReference>
<sequence length="269" mass="29851">MKPSTDLPTSLRNLRLNLHELTASISSHPPPADITASSDVDNTPTFPAALSVELLHYKELFGQLRFSYLEQITKEKFLRDITDDPPNIREAEDNAAREVAAAAAKAALKTRKKEVDALLAQLEEVAGRLASAYERLQKDVHKAEALPAETERMQAAIEAHRSSRHELAEMNLPLEDTLTRVAAAEDEFGLLETELESLAATLPRKKRQLENLEKEITEYEANKEGLESVASEAVRAREGARAAGKADMENAGQWYKSSYELLSAMLDEK</sequence>